<sequence>MTPHRPPRGLPSHPSTARRFSTLRQLLVFALCLSMTRAIDDAPLIPDADTMERLPEDPQTLSQMLQWSLEHTDLDALHQKAQAIRAASSEASLSADGNQNDLLNHPAALPQPKYKSVDEDPVMRERLRTLSEVTAALMPDQVKLMREALELAANETVTDEEREHGLHNLQELVSDIDNARDLKAINEYPTVLAHLISERPAMQTAAAWVIGSAVQNHRELQLHLLSLGALTSLLRLISSHASVELRAKALYAASGMLRNCPEAQEEFMRRDGIAALVSALKEMHTPKLVRKALVLLTDLLDEQFFGDLPADLEATPTAIKVDADASVSGSNKVHKGLLESGWTNGSHLCEAISECLAMADTDTQEKAVLALQKLSSAGVVTHVGQDCAKEPIMSALEVLMKRCRGDEGGSGMTEEGCTVTEALWQTWSN</sequence>
<evidence type="ECO:0000313" key="5">
    <source>
        <dbReference type="Proteomes" id="UP001515480"/>
    </source>
</evidence>
<dbReference type="InterPro" id="IPR011989">
    <property type="entry name" value="ARM-like"/>
</dbReference>
<dbReference type="PANTHER" id="PTHR19316">
    <property type="entry name" value="PROTEIN FOLDING REGULATOR"/>
    <property type="match status" value="1"/>
</dbReference>
<dbReference type="GO" id="GO:0000774">
    <property type="term" value="F:adenyl-nucleotide exchange factor activity"/>
    <property type="evidence" value="ECO:0007669"/>
    <property type="project" value="TreeGrafter"/>
</dbReference>
<feature type="chain" id="PRO_5044240660" description="Nucleotide exchange factor Fes1 domain-containing protein" evidence="2">
    <location>
        <begin position="39"/>
        <end position="429"/>
    </location>
</feature>
<dbReference type="PANTHER" id="PTHR19316:SF32">
    <property type="entry name" value="ARM REPEAT SUPERFAMILY PROTEIN"/>
    <property type="match status" value="1"/>
</dbReference>
<dbReference type="InterPro" id="IPR013918">
    <property type="entry name" value="Nucleotide_exch_fac_Fes1"/>
</dbReference>
<feature type="compositionally biased region" description="Polar residues" evidence="1">
    <location>
        <begin position="89"/>
        <end position="102"/>
    </location>
</feature>
<dbReference type="GO" id="GO:0005783">
    <property type="term" value="C:endoplasmic reticulum"/>
    <property type="evidence" value="ECO:0007669"/>
    <property type="project" value="TreeGrafter"/>
</dbReference>
<dbReference type="Gene3D" id="1.25.10.10">
    <property type="entry name" value="Leucine-rich Repeat Variant"/>
    <property type="match status" value="1"/>
</dbReference>
<name>A0AB34JPC5_PRYPA</name>
<dbReference type="Proteomes" id="UP001515480">
    <property type="component" value="Unassembled WGS sequence"/>
</dbReference>
<dbReference type="SUPFAM" id="SSF48371">
    <property type="entry name" value="ARM repeat"/>
    <property type="match status" value="1"/>
</dbReference>
<evidence type="ECO:0000256" key="2">
    <source>
        <dbReference type="SAM" id="SignalP"/>
    </source>
</evidence>
<feature type="region of interest" description="Disordered" evidence="1">
    <location>
        <begin position="89"/>
        <end position="114"/>
    </location>
</feature>
<dbReference type="InterPro" id="IPR050693">
    <property type="entry name" value="Hsp70_NEF-Inhibitors"/>
</dbReference>
<evidence type="ECO:0000313" key="4">
    <source>
        <dbReference type="EMBL" id="KAL1522526.1"/>
    </source>
</evidence>
<feature type="signal peptide" evidence="2">
    <location>
        <begin position="1"/>
        <end position="38"/>
    </location>
</feature>
<keyword evidence="2" id="KW-0732">Signal</keyword>
<proteinExistence type="predicted"/>
<dbReference type="InterPro" id="IPR016024">
    <property type="entry name" value="ARM-type_fold"/>
</dbReference>
<comment type="caution">
    <text evidence="4">The sequence shown here is derived from an EMBL/GenBank/DDBJ whole genome shotgun (WGS) entry which is preliminary data.</text>
</comment>
<evidence type="ECO:0000259" key="3">
    <source>
        <dbReference type="Pfam" id="PF08609"/>
    </source>
</evidence>
<keyword evidence="5" id="KW-1185">Reference proteome</keyword>
<organism evidence="4 5">
    <name type="scientific">Prymnesium parvum</name>
    <name type="common">Toxic golden alga</name>
    <dbReference type="NCBI Taxonomy" id="97485"/>
    <lineage>
        <taxon>Eukaryota</taxon>
        <taxon>Haptista</taxon>
        <taxon>Haptophyta</taxon>
        <taxon>Prymnesiophyceae</taxon>
        <taxon>Prymnesiales</taxon>
        <taxon>Prymnesiaceae</taxon>
        <taxon>Prymnesium</taxon>
    </lineage>
</organism>
<reference evidence="4 5" key="1">
    <citation type="journal article" date="2024" name="Science">
        <title>Giant polyketide synthase enzymes in the biosynthesis of giant marine polyether toxins.</title>
        <authorList>
            <person name="Fallon T.R."/>
            <person name="Shende V.V."/>
            <person name="Wierzbicki I.H."/>
            <person name="Pendleton A.L."/>
            <person name="Watervoot N.F."/>
            <person name="Auber R.P."/>
            <person name="Gonzalez D.J."/>
            <person name="Wisecaver J.H."/>
            <person name="Moore B.S."/>
        </authorList>
    </citation>
    <scope>NUCLEOTIDE SEQUENCE [LARGE SCALE GENOMIC DNA]</scope>
    <source>
        <strain evidence="4 5">12B1</strain>
    </source>
</reference>
<dbReference type="AlphaFoldDB" id="A0AB34JPC5"/>
<dbReference type="EMBL" id="JBGBPQ010000006">
    <property type="protein sequence ID" value="KAL1522526.1"/>
    <property type="molecule type" value="Genomic_DNA"/>
</dbReference>
<dbReference type="Pfam" id="PF08609">
    <property type="entry name" value="Fes1"/>
    <property type="match status" value="1"/>
</dbReference>
<feature type="domain" description="Nucleotide exchange factor Fes1" evidence="3">
    <location>
        <begin position="61"/>
        <end position="182"/>
    </location>
</feature>
<gene>
    <name evidence="4" type="ORF">AB1Y20_017513</name>
</gene>
<accession>A0AB34JPC5</accession>
<evidence type="ECO:0000256" key="1">
    <source>
        <dbReference type="SAM" id="MobiDB-lite"/>
    </source>
</evidence>
<protein>
    <recommendedName>
        <fullName evidence="3">Nucleotide exchange factor Fes1 domain-containing protein</fullName>
    </recommendedName>
</protein>